<evidence type="ECO:0000256" key="4">
    <source>
        <dbReference type="ARBA" id="ARBA00022679"/>
    </source>
</evidence>
<dbReference type="PANTHER" id="PTHR43304:SF1">
    <property type="entry name" value="PAC DOMAIN-CONTAINING PROTEIN"/>
    <property type="match status" value="1"/>
</dbReference>
<dbReference type="InterPro" id="IPR013655">
    <property type="entry name" value="PAS_fold_3"/>
</dbReference>
<dbReference type="Pfam" id="PF02518">
    <property type="entry name" value="HATPase_c"/>
    <property type="match status" value="1"/>
</dbReference>
<accession>A0A6V8LMJ8</accession>
<dbReference type="Pfam" id="PF08447">
    <property type="entry name" value="PAS_3"/>
    <property type="match status" value="1"/>
</dbReference>
<evidence type="ECO:0000256" key="6">
    <source>
        <dbReference type="SAM" id="Coils"/>
    </source>
</evidence>
<dbReference type="InterPro" id="IPR052162">
    <property type="entry name" value="Sensor_kinase/Photoreceptor"/>
</dbReference>
<comment type="caution">
    <text evidence="9">The sequence shown here is derived from an EMBL/GenBank/DDBJ whole genome shotgun (WGS) entry which is preliminary data.</text>
</comment>
<gene>
    <name evidence="9" type="primary">luxQ_3</name>
    <name evidence="9" type="ORF">NNJEOMEG_00752</name>
</gene>
<feature type="coiled-coil region" evidence="6">
    <location>
        <begin position="1"/>
        <end position="28"/>
    </location>
</feature>
<dbReference type="InterPro" id="IPR001610">
    <property type="entry name" value="PAC"/>
</dbReference>
<dbReference type="GO" id="GO:0000155">
    <property type="term" value="F:phosphorelay sensor kinase activity"/>
    <property type="evidence" value="ECO:0007669"/>
    <property type="project" value="InterPro"/>
</dbReference>
<evidence type="ECO:0000256" key="1">
    <source>
        <dbReference type="ARBA" id="ARBA00000085"/>
    </source>
</evidence>
<dbReference type="SMART" id="SM00387">
    <property type="entry name" value="HATPase_c"/>
    <property type="match status" value="1"/>
</dbReference>
<sequence length="392" mass="43733">MSEQDKSREELAAEIVALRRRVKDLEQGLAAPSGVDLKRATEGADFYLTILDEAPALIWRAGKDARCDWFNATWLAFTGRELSQELGDGWAEGVHPEDFDRCLKTYLDAFHARRFFEMEYRLRRHDGEYRWILDIGCPFKDIDGLFAGYIGYCFDVTQRKRDEKFRQEVERVIRHDIKSPLAGLHGLAQLALADGIDDELRPLIPGLLRAVRHVINLVDSGDKFALLEQGLFKPEPARFSMSLLLRDVIGSLNPLTACRNVHVTLDARPGPLETDTLFFGDETLVFDMASNLVKNAVEATPPGGTVRVEAWAGPGALQLSVHNPGEVPPDMRERFFEKYATSGKPGGTGLGTYSARLIARAHGGDIRCDSSQERGTRVTVTLPLPDARVREA</sequence>
<protein>
    <recommendedName>
        <fullName evidence="2">histidine kinase</fullName>
        <ecNumber evidence="2">2.7.13.3</ecNumber>
    </recommendedName>
</protein>
<dbReference type="InterPro" id="IPR036097">
    <property type="entry name" value="HisK_dim/P_sf"/>
</dbReference>
<dbReference type="EC" id="2.7.13.3" evidence="2"/>
<reference evidence="9 10" key="1">
    <citation type="submission" date="2020-04" db="EMBL/GenBank/DDBJ databases">
        <authorList>
            <consortium name="Desulfovibrio sp. FSS-1 genome sequencing consortium"/>
            <person name="Shimoshige H."/>
            <person name="Kobayashi H."/>
            <person name="Maekawa T."/>
        </authorList>
    </citation>
    <scope>NUCLEOTIDE SEQUENCE [LARGE SCALE GENOMIC DNA]</scope>
    <source>
        <strain evidence="9 10">SIID29052-01</strain>
    </source>
</reference>
<feature type="domain" description="Histidine kinase" evidence="7">
    <location>
        <begin position="172"/>
        <end position="386"/>
    </location>
</feature>
<dbReference type="Gene3D" id="3.30.450.20">
    <property type="entry name" value="PAS domain"/>
    <property type="match status" value="1"/>
</dbReference>
<dbReference type="InterPro" id="IPR000700">
    <property type="entry name" value="PAS-assoc_C"/>
</dbReference>
<evidence type="ECO:0000313" key="9">
    <source>
        <dbReference type="EMBL" id="GFK92924.1"/>
    </source>
</evidence>
<dbReference type="InterPro" id="IPR035965">
    <property type="entry name" value="PAS-like_dom_sf"/>
</dbReference>
<dbReference type="InterPro" id="IPR003594">
    <property type="entry name" value="HATPase_dom"/>
</dbReference>
<evidence type="ECO:0000259" key="8">
    <source>
        <dbReference type="PROSITE" id="PS50113"/>
    </source>
</evidence>
<dbReference type="CDD" id="cd00082">
    <property type="entry name" value="HisKA"/>
    <property type="match status" value="1"/>
</dbReference>
<dbReference type="RefSeq" id="WP_173081455.1">
    <property type="nucleotide sequence ID" value="NZ_BLTE01000002.1"/>
</dbReference>
<dbReference type="SUPFAM" id="SSF55785">
    <property type="entry name" value="PYP-like sensor domain (PAS domain)"/>
    <property type="match status" value="1"/>
</dbReference>
<dbReference type="SUPFAM" id="SSF55874">
    <property type="entry name" value="ATPase domain of HSP90 chaperone/DNA topoisomerase II/histidine kinase"/>
    <property type="match status" value="1"/>
</dbReference>
<dbReference type="SMART" id="SM00086">
    <property type="entry name" value="PAC"/>
    <property type="match status" value="1"/>
</dbReference>
<evidence type="ECO:0000313" key="10">
    <source>
        <dbReference type="Proteomes" id="UP000494245"/>
    </source>
</evidence>
<dbReference type="InterPro" id="IPR000014">
    <property type="entry name" value="PAS"/>
</dbReference>
<dbReference type="Proteomes" id="UP000494245">
    <property type="component" value="Unassembled WGS sequence"/>
</dbReference>
<keyword evidence="5 9" id="KW-0418">Kinase</keyword>
<evidence type="ECO:0000259" key="7">
    <source>
        <dbReference type="PROSITE" id="PS50109"/>
    </source>
</evidence>
<evidence type="ECO:0000256" key="5">
    <source>
        <dbReference type="ARBA" id="ARBA00022777"/>
    </source>
</evidence>
<feature type="domain" description="PAC" evidence="8">
    <location>
        <begin position="116"/>
        <end position="168"/>
    </location>
</feature>
<comment type="catalytic activity">
    <reaction evidence="1">
        <text>ATP + protein L-histidine = ADP + protein N-phospho-L-histidine.</text>
        <dbReference type="EC" id="2.7.13.3"/>
    </reaction>
</comment>
<keyword evidence="10" id="KW-1185">Reference proteome</keyword>
<keyword evidence="3" id="KW-0597">Phosphoprotein</keyword>
<dbReference type="PROSITE" id="PS50109">
    <property type="entry name" value="HIS_KIN"/>
    <property type="match status" value="1"/>
</dbReference>
<dbReference type="SMART" id="SM00091">
    <property type="entry name" value="PAS"/>
    <property type="match status" value="1"/>
</dbReference>
<dbReference type="InterPro" id="IPR004358">
    <property type="entry name" value="Sig_transdc_His_kin-like_C"/>
</dbReference>
<dbReference type="InterPro" id="IPR003661">
    <property type="entry name" value="HisK_dim/P_dom"/>
</dbReference>
<dbReference type="SMART" id="SM00388">
    <property type="entry name" value="HisKA"/>
    <property type="match status" value="1"/>
</dbReference>
<dbReference type="CDD" id="cd00075">
    <property type="entry name" value="HATPase"/>
    <property type="match status" value="1"/>
</dbReference>
<dbReference type="AlphaFoldDB" id="A0A6V8LMJ8"/>
<dbReference type="NCBIfam" id="TIGR00229">
    <property type="entry name" value="sensory_box"/>
    <property type="match status" value="1"/>
</dbReference>
<dbReference type="CDD" id="cd00130">
    <property type="entry name" value="PAS"/>
    <property type="match status" value="1"/>
</dbReference>
<dbReference type="FunFam" id="3.30.450.20:FF:000099">
    <property type="entry name" value="Sensory box sensor histidine kinase"/>
    <property type="match status" value="1"/>
</dbReference>
<dbReference type="EMBL" id="BLTE01000002">
    <property type="protein sequence ID" value="GFK92924.1"/>
    <property type="molecule type" value="Genomic_DNA"/>
</dbReference>
<name>A0A6V8LMJ8_9BACT</name>
<organism evidence="9 10">
    <name type="scientific">Fundidesulfovibrio magnetotacticus</name>
    <dbReference type="NCBI Taxonomy" id="2730080"/>
    <lineage>
        <taxon>Bacteria</taxon>
        <taxon>Pseudomonadati</taxon>
        <taxon>Thermodesulfobacteriota</taxon>
        <taxon>Desulfovibrionia</taxon>
        <taxon>Desulfovibrionales</taxon>
        <taxon>Desulfovibrionaceae</taxon>
        <taxon>Fundidesulfovibrio</taxon>
    </lineage>
</organism>
<dbReference type="SUPFAM" id="SSF47384">
    <property type="entry name" value="Homodimeric domain of signal transducing histidine kinase"/>
    <property type="match status" value="1"/>
</dbReference>
<keyword evidence="4 9" id="KW-0808">Transferase</keyword>
<dbReference type="PANTHER" id="PTHR43304">
    <property type="entry name" value="PHYTOCHROME-LIKE PROTEIN CPH1"/>
    <property type="match status" value="1"/>
</dbReference>
<dbReference type="Gene3D" id="3.30.565.10">
    <property type="entry name" value="Histidine kinase-like ATPase, C-terminal domain"/>
    <property type="match status" value="1"/>
</dbReference>
<dbReference type="InterPro" id="IPR005467">
    <property type="entry name" value="His_kinase_dom"/>
</dbReference>
<dbReference type="PRINTS" id="PR00344">
    <property type="entry name" value="BCTRLSENSOR"/>
</dbReference>
<reference evidence="9 10" key="2">
    <citation type="submission" date="2020-05" db="EMBL/GenBank/DDBJ databases">
        <title>Draft genome sequence of Desulfovibrio sp. strainFSS-1.</title>
        <authorList>
            <person name="Shimoshige H."/>
            <person name="Kobayashi H."/>
            <person name="Maekawa T."/>
        </authorList>
    </citation>
    <scope>NUCLEOTIDE SEQUENCE [LARGE SCALE GENOMIC DNA]</scope>
    <source>
        <strain evidence="9 10">SIID29052-01</strain>
    </source>
</reference>
<evidence type="ECO:0000256" key="3">
    <source>
        <dbReference type="ARBA" id="ARBA00022553"/>
    </source>
</evidence>
<keyword evidence="6" id="KW-0175">Coiled coil</keyword>
<dbReference type="InterPro" id="IPR036890">
    <property type="entry name" value="HATPase_C_sf"/>
</dbReference>
<proteinExistence type="predicted"/>
<dbReference type="PROSITE" id="PS50113">
    <property type="entry name" value="PAC"/>
    <property type="match status" value="1"/>
</dbReference>
<evidence type="ECO:0000256" key="2">
    <source>
        <dbReference type="ARBA" id="ARBA00012438"/>
    </source>
</evidence>